<reference evidence="3" key="1">
    <citation type="journal article" date="2023" name="Plant J.">
        <title>The genome of the king protea, Protea cynaroides.</title>
        <authorList>
            <person name="Chang J."/>
            <person name="Duong T.A."/>
            <person name="Schoeman C."/>
            <person name="Ma X."/>
            <person name="Roodt D."/>
            <person name="Barker N."/>
            <person name="Li Z."/>
            <person name="Van de Peer Y."/>
            <person name="Mizrachi E."/>
        </authorList>
    </citation>
    <scope>NUCLEOTIDE SEQUENCE</scope>
    <source>
        <tissue evidence="3">Young leaves</tissue>
    </source>
</reference>
<dbReference type="InterPro" id="IPR000330">
    <property type="entry name" value="SNF2_N"/>
</dbReference>
<evidence type="ECO:0000256" key="1">
    <source>
        <dbReference type="ARBA" id="ARBA00008572"/>
    </source>
</evidence>
<feature type="domain" description="SNF2 N-terminal" evidence="2">
    <location>
        <begin position="143"/>
        <end position="229"/>
    </location>
</feature>
<dbReference type="AlphaFoldDB" id="A0A9Q0KCC4"/>
<dbReference type="GO" id="GO:0005524">
    <property type="term" value="F:ATP binding"/>
    <property type="evidence" value="ECO:0007669"/>
    <property type="project" value="InterPro"/>
</dbReference>
<dbReference type="PANTHER" id="PTHR43243:SF45">
    <property type="entry name" value="CATIONIC AMINO ACID TRANSPORTER 9, CHLOROPLASTIC"/>
    <property type="match status" value="1"/>
</dbReference>
<evidence type="ECO:0000259" key="2">
    <source>
        <dbReference type="Pfam" id="PF00176"/>
    </source>
</evidence>
<proteinExistence type="inferred from homology"/>
<dbReference type="GO" id="GO:0015171">
    <property type="term" value="F:amino acid transmembrane transporter activity"/>
    <property type="evidence" value="ECO:0007669"/>
    <property type="project" value="TreeGrafter"/>
</dbReference>
<dbReference type="Proteomes" id="UP001141806">
    <property type="component" value="Unassembled WGS sequence"/>
</dbReference>
<comment type="similarity">
    <text evidence="1">Belongs to the amino acid-polyamine-organocation (APC) superfamily. Cationic amino acid transporter (CAT) (TC 2.A.3.3) family.</text>
</comment>
<dbReference type="PANTHER" id="PTHR43243">
    <property type="entry name" value="INNER MEMBRANE TRANSPORTER YGJI-RELATED"/>
    <property type="match status" value="1"/>
</dbReference>
<evidence type="ECO:0000313" key="3">
    <source>
        <dbReference type="EMBL" id="KAJ4967834.1"/>
    </source>
</evidence>
<sequence>MTPPKTIYAPSFFDSRRNQRQPNTSICKYALVFALESCFSLLAMFQGEHLHVHLLKSSLDSNIFVYNSLINLLCEALVDRHGALFDLILVGIDRSIGASISVVTGTVGRDAEPGVAISLSPGGASCVLNALCYAELASHFPAAVGKTLMAIALILANRGNGIPVDQMATKYCADDTEKLSSMKIPRQKAKTVLEGGTLIVCYMSLLSQWKEDEVEAHSKPDSISVVAHCGGDW</sequence>
<evidence type="ECO:0000313" key="4">
    <source>
        <dbReference type="Proteomes" id="UP001141806"/>
    </source>
</evidence>
<gene>
    <name evidence="3" type="ORF">NE237_014535</name>
</gene>
<dbReference type="EMBL" id="JAMYWD010000006">
    <property type="protein sequence ID" value="KAJ4967834.1"/>
    <property type="molecule type" value="Genomic_DNA"/>
</dbReference>
<dbReference type="Gene3D" id="1.20.1740.10">
    <property type="entry name" value="Amino acid/polyamine transporter I"/>
    <property type="match status" value="1"/>
</dbReference>
<accession>A0A9Q0KCC4</accession>
<organism evidence="3 4">
    <name type="scientific">Protea cynaroides</name>
    <dbReference type="NCBI Taxonomy" id="273540"/>
    <lineage>
        <taxon>Eukaryota</taxon>
        <taxon>Viridiplantae</taxon>
        <taxon>Streptophyta</taxon>
        <taxon>Embryophyta</taxon>
        <taxon>Tracheophyta</taxon>
        <taxon>Spermatophyta</taxon>
        <taxon>Magnoliopsida</taxon>
        <taxon>Proteales</taxon>
        <taxon>Proteaceae</taxon>
        <taxon>Protea</taxon>
    </lineage>
</organism>
<keyword evidence="4" id="KW-1185">Reference proteome</keyword>
<dbReference type="Pfam" id="PF00176">
    <property type="entry name" value="SNF2-rel_dom"/>
    <property type="match status" value="1"/>
</dbReference>
<comment type="caution">
    <text evidence="3">The sequence shown here is derived from an EMBL/GenBank/DDBJ whole genome shotgun (WGS) entry which is preliminary data.</text>
</comment>
<name>A0A9Q0KCC4_9MAGN</name>
<dbReference type="OrthoDB" id="2018268at2759"/>
<protein>
    <recommendedName>
        <fullName evidence="2">SNF2 N-terminal domain-containing protein</fullName>
    </recommendedName>
</protein>